<dbReference type="InterPro" id="IPR051059">
    <property type="entry name" value="VerF-like"/>
</dbReference>
<evidence type="ECO:0000256" key="4">
    <source>
        <dbReference type="ARBA" id="ARBA00022771"/>
    </source>
</evidence>
<dbReference type="GO" id="GO:0000978">
    <property type="term" value="F:RNA polymerase II cis-regulatory region sequence-specific DNA binding"/>
    <property type="evidence" value="ECO:0007669"/>
    <property type="project" value="InterPro"/>
</dbReference>
<dbReference type="PROSITE" id="PS00028">
    <property type="entry name" value="ZINC_FINGER_C2H2_1"/>
    <property type="match status" value="2"/>
</dbReference>
<accession>A0A8H6RJX7</accession>
<evidence type="ECO:0000313" key="10">
    <source>
        <dbReference type="Proteomes" id="UP000660729"/>
    </source>
</evidence>
<dbReference type="InterPro" id="IPR013087">
    <property type="entry name" value="Znf_C2H2_type"/>
</dbReference>
<keyword evidence="4 7" id="KW-0863">Zinc-finger</keyword>
<dbReference type="InterPro" id="IPR007219">
    <property type="entry name" value="XnlR_reg_dom"/>
</dbReference>
<dbReference type="Pfam" id="PF04082">
    <property type="entry name" value="Fungal_trans"/>
    <property type="match status" value="1"/>
</dbReference>
<evidence type="ECO:0000256" key="5">
    <source>
        <dbReference type="ARBA" id="ARBA00022833"/>
    </source>
</evidence>
<dbReference type="EMBL" id="JABCIY010000153">
    <property type="protein sequence ID" value="KAF7191932.1"/>
    <property type="molecule type" value="Genomic_DNA"/>
</dbReference>
<evidence type="ECO:0000256" key="6">
    <source>
        <dbReference type="ARBA" id="ARBA00023242"/>
    </source>
</evidence>
<dbReference type="GO" id="GO:0000981">
    <property type="term" value="F:DNA-binding transcription factor activity, RNA polymerase II-specific"/>
    <property type="evidence" value="ECO:0007669"/>
    <property type="project" value="InterPro"/>
</dbReference>
<reference evidence="9" key="1">
    <citation type="submission" date="2020-04" db="EMBL/GenBank/DDBJ databases">
        <title>Draft genome resource of the tomato pathogen Pseudocercospora fuligena.</title>
        <authorList>
            <person name="Zaccaron A."/>
        </authorList>
    </citation>
    <scope>NUCLEOTIDE SEQUENCE</scope>
    <source>
        <strain evidence="9">PF001</strain>
    </source>
</reference>
<evidence type="ECO:0000256" key="3">
    <source>
        <dbReference type="ARBA" id="ARBA00022737"/>
    </source>
</evidence>
<dbReference type="CDD" id="cd12148">
    <property type="entry name" value="fungal_TF_MHR"/>
    <property type="match status" value="1"/>
</dbReference>
<evidence type="ECO:0000256" key="1">
    <source>
        <dbReference type="ARBA" id="ARBA00004123"/>
    </source>
</evidence>
<keyword evidence="3" id="KW-0677">Repeat</keyword>
<dbReference type="AlphaFoldDB" id="A0A8H6RJX7"/>
<keyword evidence="5" id="KW-0862">Zinc</keyword>
<evidence type="ECO:0000313" key="9">
    <source>
        <dbReference type="EMBL" id="KAF7191932.1"/>
    </source>
</evidence>
<keyword evidence="10" id="KW-1185">Reference proteome</keyword>
<sequence length="728" mass="80504">YDTHGELAGSMASSAVHEALRSPSSLLEKQTSSDRTHHCSICSKSFKRREHYQRHVRSHTNEKPFACRYCAKCYSRKDLVSRHEKTLHSDRRRSSTANLATPSEAIGSFWPSITSGDDLDFQALGIEIDPSLWDKSAFAPGAPPSPFHPDLIEPDRGSTVGLREGHVELVIDPALSSLESNDNAQSQGELIPAAVAMSPSVAPEPPSPCPEVNISNDALSSALDQIALSSISGYVPPTLDELRLCISTYFQTFNIHLPLFHVRTFDCASQPPELLLLMGAIGALYRLERQTATYLYLAAESRTLKDPLPPDLTYTELFYSGDLVQPNPGPDSDVGLGAARAQFLLSFFAVFSGNQEVVESAFGRLGKLTNAYQLLLRKLRAKSMNSVIATLSWPQWVERESMKRLLHSIWILSNLIAATYGVTPAFSVPYHGDVELPCSENLWQAESADEWQNLRPAEHTLPSLRDSVNILTLKATARELPPSAYTWSHFAVVVVMHTMAIHIWHGGHADQENTSLYGTTLARCRDLIKATGEAQCGDWLQTRPSFLFNASCILRICHGRSHPQVLQPDKTALLRGQPEDASIAIQEYATAPITRSKTMTEAIAGVFDGLCSPDRRCLLLLVKTVALTWSFEHAIASWDTVLLVSRWLHHMELLPAQDLDDDEAQLFDHIISVLRGAGCDIGESRSKAAAMMRLWVTFCEDTWVWGVVARMGAIYRSLANAYERANSG</sequence>
<dbReference type="GO" id="GO:0008270">
    <property type="term" value="F:zinc ion binding"/>
    <property type="evidence" value="ECO:0007669"/>
    <property type="project" value="UniProtKB-KW"/>
</dbReference>
<evidence type="ECO:0000256" key="7">
    <source>
        <dbReference type="PROSITE-ProRule" id="PRU00042"/>
    </source>
</evidence>
<name>A0A8H6RJX7_9PEZI</name>
<feature type="non-terminal residue" evidence="9">
    <location>
        <position position="1"/>
    </location>
</feature>
<dbReference type="GO" id="GO:0000785">
    <property type="term" value="C:chromatin"/>
    <property type="evidence" value="ECO:0007669"/>
    <property type="project" value="TreeGrafter"/>
</dbReference>
<comment type="subcellular location">
    <subcellularLocation>
        <location evidence="1">Nucleus</location>
    </subcellularLocation>
</comment>
<dbReference type="PROSITE" id="PS50157">
    <property type="entry name" value="ZINC_FINGER_C2H2_2"/>
    <property type="match status" value="2"/>
</dbReference>
<comment type="caution">
    <text evidence="9">The sequence shown here is derived from an EMBL/GenBank/DDBJ whole genome shotgun (WGS) entry which is preliminary data.</text>
</comment>
<feature type="domain" description="C2H2-type" evidence="8">
    <location>
        <begin position="65"/>
        <end position="93"/>
    </location>
</feature>
<dbReference type="Gene3D" id="3.30.160.60">
    <property type="entry name" value="Classic Zinc Finger"/>
    <property type="match status" value="2"/>
</dbReference>
<dbReference type="SMART" id="SM00355">
    <property type="entry name" value="ZnF_C2H2"/>
    <property type="match status" value="2"/>
</dbReference>
<dbReference type="GO" id="GO:0005634">
    <property type="term" value="C:nucleus"/>
    <property type="evidence" value="ECO:0007669"/>
    <property type="project" value="UniProtKB-SubCell"/>
</dbReference>
<dbReference type="GO" id="GO:0006351">
    <property type="term" value="P:DNA-templated transcription"/>
    <property type="evidence" value="ECO:0007669"/>
    <property type="project" value="InterPro"/>
</dbReference>
<gene>
    <name evidence="9" type="ORF">HII31_06742</name>
</gene>
<protein>
    <submittedName>
        <fullName evidence="9">Putative transcription factor TDA9</fullName>
    </submittedName>
</protein>
<dbReference type="OrthoDB" id="10018191at2759"/>
<feature type="domain" description="C2H2-type" evidence="8">
    <location>
        <begin position="37"/>
        <end position="64"/>
    </location>
</feature>
<dbReference type="Proteomes" id="UP000660729">
    <property type="component" value="Unassembled WGS sequence"/>
</dbReference>
<dbReference type="InterPro" id="IPR036236">
    <property type="entry name" value="Znf_C2H2_sf"/>
</dbReference>
<dbReference type="PANTHER" id="PTHR40626">
    <property type="entry name" value="MIP31509P"/>
    <property type="match status" value="1"/>
</dbReference>
<organism evidence="9 10">
    <name type="scientific">Pseudocercospora fuligena</name>
    <dbReference type="NCBI Taxonomy" id="685502"/>
    <lineage>
        <taxon>Eukaryota</taxon>
        <taxon>Fungi</taxon>
        <taxon>Dikarya</taxon>
        <taxon>Ascomycota</taxon>
        <taxon>Pezizomycotina</taxon>
        <taxon>Dothideomycetes</taxon>
        <taxon>Dothideomycetidae</taxon>
        <taxon>Mycosphaerellales</taxon>
        <taxon>Mycosphaerellaceae</taxon>
        <taxon>Pseudocercospora</taxon>
    </lineage>
</organism>
<dbReference type="SUPFAM" id="SSF57667">
    <property type="entry name" value="beta-beta-alpha zinc fingers"/>
    <property type="match status" value="1"/>
</dbReference>
<keyword evidence="2" id="KW-0479">Metal-binding</keyword>
<evidence type="ECO:0000259" key="8">
    <source>
        <dbReference type="PROSITE" id="PS50157"/>
    </source>
</evidence>
<dbReference type="PANTHER" id="PTHR40626:SF31">
    <property type="entry name" value="TRANSCRIPTIONAL ACTIVATOR_REPRESSOR MOT3"/>
    <property type="match status" value="1"/>
</dbReference>
<keyword evidence="6" id="KW-0539">Nucleus</keyword>
<proteinExistence type="predicted"/>
<evidence type="ECO:0000256" key="2">
    <source>
        <dbReference type="ARBA" id="ARBA00022723"/>
    </source>
</evidence>